<dbReference type="Pfam" id="PF00888">
    <property type="entry name" value="Cullin"/>
    <property type="match status" value="1"/>
</dbReference>
<dbReference type="GO" id="GO:0006511">
    <property type="term" value="P:ubiquitin-dependent protein catabolic process"/>
    <property type="evidence" value="ECO:0007669"/>
    <property type="project" value="InterPro"/>
</dbReference>
<evidence type="ECO:0000256" key="2">
    <source>
        <dbReference type="SAM" id="SignalP"/>
    </source>
</evidence>
<evidence type="ECO:0000313" key="5">
    <source>
        <dbReference type="Proteomes" id="UP001279734"/>
    </source>
</evidence>
<organism evidence="4 5">
    <name type="scientific">Nepenthes gracilis</name>
    <name type="common">Slender pitcher plant</name>
    <dbReference type="NCBI Taxonomy" id="150966"/>
    <lineage>
        <taxon>Eukaryota</taxon>
        <taxon>Viridiplantae</taxon>
        <taxon>Streptophyta</taxon>
        <taxon>Embryophyta</taxon>
        <taxon>Tracheophyta</taxon>
        <taxon>Spermatophyta</taxon>
        <taxon>Magnoliopsida</taxon>
        <taxon>eudicotyledons</taxon>
        <taxon>Gunneridae</taxon>
        <taxon>Pentapetalae</taxon>
        <taxon>Caryophyllales</taxon>
        <taxon>Nepenthaceae</taxon>
        <taxon>Nepenthes</taxon>
    </lineage>
</organism>
<keyword evidence="2" id="KW-0732">Signal</keyword>
<dbReference type="AlphaFoldDB" id="A0AAD3XKT0"/>
<sequence length="311" mass="36596">MADGGRQTFIVGPIFCFWLIISSSGCFQASEARADQAKNLTTPLSFEEGWAELQEAFTRATELNGSIFRLFTSDEYIRFYKTVYEHCADNHHMSAQFYEGYKNFFKEYLTSKVLPSLREKKDEKLLQELVRTWSNFKTTTGWLSRFFYYLNRYYLPFTKQPSLRETSYLSFYKLVYGEVNDQVRDVLIDMIDQEQEGGQIDEALVKNVLDVYVEMAEGSMKFYVKDFEEALLKDTARFYHKKAVGLMTIDSDDESMRKVKEWVEREREGTSYLKVSQKKLLQVSEHELLTKQVIKEQHEEKLQSRALMADE</sequence>
<dbReference type="InterPro" id="IPR016159">
    <property type="entry name" value="Cullin_repeat-like_dom_sf"/>
</dbReference>
<gene>
    <name evidence="4" type="ORF">Nepgr_010163</name>
</gene>
<keyword evidence="5" id="KW-1185">Reference proteome</keyword>
<dbReference type="InterPro" id="IPR001373">
    <property type="entry name" value="Cullin_N"/>
</dbReference>
<dbReference type="SUPFAM" id="SSF74788">
    <property type="entry name" value="Cullin repeat-like"/>
    <property type="match status" value="1"/>
</dbReference>
<dbReference type="InterPro" id="IPR045093">
    <property type="entry name" value="Cullin"/>
</dbReference>
<dbReference type="Gene3D" id="1.20.1310.10">
    <property type="entry name" value="Cullin Repeats"/>
    <property type="match status" value="2"/>
</dbReference>
<comment type="similarity">
    <text evidence="1">Belongs to the cullin family.</text>
</comment>
<comment type="caution">
    <text evidence="4">The sequence shown here is derived from an EMBL/GenBank/DDBJ whole genome shotgun (WGS) entry which is preliminary data.</text>
</comment>
<evidence type="ECO:0000256" key="1">
    <source>
        <dbReference type="ARBA" id="ARBA00006019"/>
    </source>
</evidence>
<reference evidence="4" key="1">
    <citation type="submission" date="2023-05" db="EMBL/GenBank/DDBJ databases">
        <title>Nepenthes gracilis genome sequencing.</title>
        <authorList>
            <person name="Fukushima K."/>
        </authorList>
    </citation>
    <scope>NUCLEOTIDE SEQUENCE</scope>
    <source>
        <strain evidence="4">SING2019-196</strain>
    </source>
</reference>
<feature type="signal peptide" evidence="2">
    <location>
        <begin position="1"/>
        <end position="24"/>
    </location>
</feature>
<name>A0AAD3XKT0_NEPGR</name>
<dbReference type="Proteomes" id="UP001279734">
    <property type="component" value="Unassembled WGS sequence"/>
</dbReference>
<dbReference type="EMBL" id="BSYO01000008">
    <property type="protein sequence ID" value="GMH08323.1"/>
    <property type="molecule type" value="Genomic_DNA"/>
</dbReference>
<dbReference type="PROSITE" id="PS51257">
    <property type="entry name" value="PROKAR_LIPOPROTEIN"/>
    <property type="match status" value="1"/>
</dbReference>
<dbReference type="PANTHER" id="PTHR11932">
    <property type="entry name" value="CULLIN"/>
    <property type="match status" value="1"/>
</dbReference>
<evidence type="ECO:0000259" key="3">
    <source>
        <dbReference type="Pfam" id="PF00888"/>
    </source>
</evidence>
<feature type="domain" description="Cullin N-terminal" evidence="3">
    <location>
        <begin position="69"/>
        <end position="300"/>
    </location>
</feature>
<protein>
    <recommendedName>
        <fullName evidence="3">Cullin N-terminal domain-containing protein</fullName>
    </recommendedName>
</protein>
<evidence type="ECO:0000313" key="4">
    <source>
        <dbReference type="EMBL" id="GMH08323.1"/>
    </source>
</evidence>
<dbReference type="GO" id="GO:0031625">
    <property type="term" value="F:ubiquitin protein ligase binding"/>
    <property type="evidence" value="ECO:0007669"/>
    <property type="project" value="InterPro"/>
</dbReference>
<proteinExistence type="inferred from homology"/>
<accession>A0AAD3XKT0</accession>
<feature type="chain" id="PRO_5042049744" description="Cullin N-terminal domain-containing protein" evidence="2">
    <location>
        <begin position="25"/>
        <end position="311"/>
    </location>
</feature>